<comment type="caution">
    <text evidence="1">The sequence shown here is derived from an EMBL/GenBank/DDBJ whole genome shotgun (WGS) entry which is preliminary data.</text>
</comment>
<dbReference type="Proteomes" id="UP000657918">
    <property type="component" value="Unassembled WGS sequence"/>
</dbReference>
<name>A0A835MTW8_9ROSI</name>
<sequence>MADLTTIKFDGTRSMHEHEIRVHVPLPSISKDGNPPIVEPFNNEEHPMNNPQLHNEIIANESMDATPAEPTLRRSQRQRRSAISNYYMLYQLSKEENVGEGFVTKLLLSNLNGSSGPPHCPLGLGEDSTLPPPLSIAFVL</sequence>
<reference evidence="1 2" key="1">
    <citation type="submission" date="2020-10" db="EMBL/GenBank/DDBJ databases">
        <title>Plant Genome Project.</title>
        <authorList>
            <person name="Zhang R.-G."/>
        </authorList>
    </citation>
    <scope>NUCLEOTIDE SEQUENCE [LARGE SCALE GENOMIC DNA]</scope>
    <source>
        <strain evidence="1">FAFU-HL-1</strain>
        <tissue evidence="1">Leaf</tissue>
    </source>
</reference>
<dbReference type="EMBL" id="JADGMS010000007">
    <property type="protein sequence ID" value="KAF9678727.1"/>
    <property type="molecule type" value="Genomic_DNA"/>
</dbReference>
<gene>
    <name evidence="1" type="ORF">SADUNF_Sadunf07G0065600</name>
</gene>
<accession>A0A835MTW8</accession>
<dbReference type="AlphaFoldDB" id="A0A835MTW8"/>
<keyword evidence="2" id="KW-1185">Reference proteome</keyword>
<protein>
    <submittedName>
        <fullName evidence="1">Uncharacterized protein</fullName>
    </submittedName>
</protein>
<organism evidence="1 2">
    <name type="scientific">Salix dunnii</name>
    <dbReference type="NCBI Taxonomy" id="1413687"/>
    <lineage>
        <taxon>Eukaryota</taxon>
        <taxon>Viridiplantae</taxon>
        <taxon>Streptophyta</taxon>
        <taxon>Embryophyta</taxon>
        <taxon>Tracheophyta</taxon>
        <taxon>Spermatophyta</taxon>
        <taxon>Magnoliopsida</taxon>
        <taxon>eudicotyledons</taxon>
        <taxon>Gunneridae</taxon>
        <taxon>Pentapetalae</taxon>
        <taxon>rosids</taxon>
        <taxon>fabids</taxon>
        <taxon>Malpighiales</taxon>
        <taxon>Salicaceae</taxon>
        <taxon>Saliceae</taxon>
        <taxon>Salix</taxon>
    </lineage>
</organism>
<evidence type="ECO:0000313" key="2">
    <source>
        <dbReference type="Proteomes" id="UP000657918"/>
    </source>
</evidence>
<evidence type="ECO:0000313" key="1">
    <source>
        <dbReference type="EMBL" id="KAF9678727.1"/>
    </source>
</evidence>
<proteinExistence type="predicted"/>